<dbReference type="Gene3D" id="3.40.50.720">
    <property type="entry name" value="NAD(P)-binding Rossmann-like Domain"/>
    <property type="match status" value="1"/>
</dbReference>
<reference evidence="4 5" key="1">
    <citation type="submission" date="2017-04" db="EMBL/GenBank/DDBJ databases">
        <title>Draft genome sequence of Tuber borchii Vittad., a whitish edible truffle.</title>
        <authorList>
            <consortium name="DOE Joint Genome Institute"/>
            <person name="Murat C."/>
            <person name="Kuo A."/>
            <person name="Barry K.W."/>
            <person name="Clum A."/>
            <person name="Dockter R.B."/>
            <person name="Fauchery L."/>
            <person name="Iotti M."/>
            <person name="Kohler A."/>
            <person name="Labutti K."/>
            <person name="Lindquist E.A."/>
            <person name="Lipzen A."/>
            <person name="Ohm R.A."/>
            <person name="Wang M."/>
            <person name="Grigoriev I.V."/>
            <person name="Zambonelli A."/>
            <person name="Martin F.M."/>
        </authorList>
    </citation>
    <scope>NUCLEOTIDE SEQUENCE [LARGE SCALE GENOMIC DNA]</scope>
    <source>
        <strain evidence="4 5">Tbo3840</strain>
    </source>
</reference>
<evidence type="ECO:0000313" key="5">
    <source>
        <dbReference type="Proteomes" id="UP000244722"/>
    </source>
</evidence>
<accession>A0A2T7A291</accession>
<keyword evidence="2" id="KW-0560">Oxidoreductase</keyword>
<dbReference type="InterPro" id="IPR051911">
    <property type="entry name" value="SDR_oxidoreductase"/>
</dbReference>
<dbReference type="Pfam" id="PF00106">
    <property type="entry name" value="adh_short"/>
    <property type="match status" value="1"/>
</dbReference>
<organism evidence="4 5">
    <name type="scientific">Tuber borchii</name>
    <name type="common">White truffle</name>
    <dbReference type="NCBI Taxonomy" id="42251"/>
    <lineage>
        <taxon>Eukaryota</taxon>
        <taxon>Fungi</taxon>
        <taxon>Dikarya</taxon>
        <taxon>Ascomycota</taxon>
        <taxon>Pezizomycotina</taxon>
        <taxon>Pezizomycetes</taxon>
        <taxon>Pezizales</taxon>
        <taxon>Tuberaceae</taxon>
        <taxon>Tuber</taxon>
    </lineage>
</organism>
<dbReference type="PRINTS" id="PR00081">
    <property type="entry name" value="GDHRDH"/>
</dbReference>
<dbReference type="AlphaFoldDB" id="A0A2T7A291"/>
<evidence type="ECO:0000256" key="3">
    <source>
        <dbReference type="RuleBase" id="RU000363"/>
    </source>
</evidence>
<proteinExistence type="inferred from homology"/>
<dbReference type="PANTHER" id="PTHR43976:SF16">
    <property type="entry name" value="SHORT-CHAIN DEHYDROGENASE_REDUCTASE FAMILY PROTEIN"/>
    <property type="match status" value="1"/>
</dbReference>
<dbReference type="SUPFAM" id="SSF51735">
    <property type="entry name" value="NAD(P)-binding Rossmann-fold domains"/>
    <property type="match status" value="1"/>
</dbReference>
<dbReference type="GO" id="GO:0016491">
    <property type="term" value="F:oxidoreductase activity"/>
    <property type="evidence" value="ECO:0007669"/>
    <property type="project" value="UniProtKB-KW"/>
</dbReference>
<comment type="similarity">
    <text evidence="1 3">Belongs to the short-chain dehydrogenases/reductases (SDR) family.</text>
</comment>
<keyword evidence="5" id="KW-1185">Reference proteome</keyword>
<evidence type="ECO:0000256" key="2">
    <source>
        <dbReference type="ARBA" id="ARBA00023002"/>
    </source>
</evidence>
<dbReference type="EMBL" id="NESQ01000039">
    <property type="protein sequence ID" value="PUU81785.1"/>
    <property type="molecule type" value="Genomic_DNA"/>
</dbReference>
<dbReference type="CDD" id="cd05374">
    <property type="entry name" value="17beta-HSD-like_SDR_c"/>
    <property type="match status" value="1"/>
</dbReference>
<evidence type="ECO:0000256" key="1">
    <source>
        <dbReference type="ARBA" id="ARBA00006484"/>
    </source>
</evidence>
<dbReference type="InterPro" id="IPR002347">
    <property type="entry name" value="SDR_fam"/>
</dbReference>
<dbReference type="Proteomes" id="UP000244722">
    <property type="component" value="Unassembled WGS sequence"/>
</dbReference>
<gene>
    <name evidence="4" type="ORF">B9Z19DRAFT_970641</name>
</gene>
<protein>
    <submittedName>
        <fullName evidence="4">Uncharacterized protein</fullName>
    </submittedName>
</protein>
<name>A0A2T7A291_TUBBO</name>
<dbReference type="STRING" id="42251.A0A2T7A291"/>
<dbReference type="InterPro" id="IPR036291">
    <property type="entry name" value="NAD(P)-bd_dom_sf"/>
</dbReference>
<comment type="caution">
    <text evidence="4">The sequence shown here is derived from an EMBL/GenBank/DDBJ whole genome shotgun (WGS) entry which is preliminary data.</text>
</comment>
<dbReference type="OrthoDB" id="1274115at2759"/>
<evidence type="ECO:0000313" key="4">
    <source>
        <dbReference type="EMBL" id="PUU81785.1"/>
    </source>
</evidence>
<sequence>MSAQQRVWLITGTTSGIGENIALEALARGDLVVASSRNPSRLTKLTKAGANAVKIDQNQDDATIRREVEAALAVYGRIDILVNNAAYVHTGTFEETTDEEIKRQFQSNVFGPTSIIRALLPHMRSRRSGVIANVGSMASWFPVPACNLYDASKAALRLISDGLDSELARFGIKTTTIEPGMFRTELLDPHANFIKTSEDKRIEDYREMNETTDALFRDAHGKQLGNPKKGAEVIYEVLTQTGVAQGREVPLVLALGSDAVSTIQKFARDQADLVESWREVSSSTDFPQGK</sequence>
<dbReference type="PANTHER" id="PTHR43976">
    <property type="entry name" value="SHORT CHAIN DEHYDROGENASE"/>
    <property type="match status" value="1"/>
</dbReference>
<dbReference type="PRINTS" id="PR00080">
    <property type="entry name" value="SDRFAMILY"/>
</dbReference>